<evidence type="ECO:0000313" key="7">
    <source>
        <dbReference type="EMBL" id="MFC5918595.1"/>
    </source>
</evidence>
<evidence type="ECO:0000256" key="4">
    <source>
        <dbReference type="ARBA" id="ARBA00022553"/>
    </source>
</evidence>
<dbReference type="InterPro" id="IPR014030">
    <property type="entry name" value="Ketoacyl_synth_N"/>
</dbReference>
<dbReference type="EMBL" id="JBHSPU010000042">
    <property type="protein sequence ID" value="MFC5918595.1"/>
    <property type="molecule type" value="Genomic_DNA"/>
</dbReference>
<dbReference type="RefSeq" id="WP_344516805.1">
    <property type="nucleotide sequence ID" value="NZ_BAAATU010000043.1"/>
</dbReference>
<name>A0ABW1GXT3_9ACTN</name>
<feature type="compositionally biased region" description="Pro residues" evidence="5">
    <location>
        <begin position="50"/>
        <end position="62"/>
    </location>
</feature>
<dbReference type="InterPro" id="IPR020841">
    <property type="entry name" value="PKS_Beta-ketoAc_synthase_dom"/>
</dbReference>
<evidence type="ECO:0000256" key="1">
    <source>
        <dbReference type="ARBA" id="ARBA00004792"/>
    </source>
</evidence>
<protein>
    <submittedName>
        <fullName evidence="7">Beta-ketoacyl synthase N-terminal-like domain-containing protein</fullName>
    </submittedName>
</protein>
<dbReference type="InterPro" id="IPR016039">
    <property type="entry name" value="Thiolase-like"/>
</dbReference>
<evidence type="ECO:0000256" key="2">
    <source>
        <dbReference type="ARBA" id="ARBA00022450"/>
    </source>
</evidence>
<dbReference type="CDD" id="cd00833">
    <property type="entry name" value="PKS"/>
    <property type="match status" value="1"/>
</dbReference>
<dbReference type="InterPro" id="IPR050091">
    <property type="entry name" value="PKS_NRPS_Biosynth_Enz"/>
</dbReference>
<keyword evidence="4" id="KW-0597">Phosphoprotein</keyword>
<comment type="caution">
    <text evidence="7">The sequence shown here is derived from an EMBL/GenBank/DDBJ whole genome shotgun (WGS) entry which is preliminary data.</text>
</comment>
<proteinExistence type="predicted"/>
<dbReference type="Gene3D" id="3.40.47.10">
    <property type="match status" value="3"/>
</dbReference>
<feature type="region of interest" description="Disordered" evidence="5">
    <location>
        <begin position="107"/>
        <end position="131"/>
    </location>
</feature>
<dbReference type="SMART" id="SM00825">
    <property type="entry name" value="PKS_KS"/>
    <property type="match status" value="1"/>
</dbReference>
<dbReference type="Gene3D" id="1.10.1240.100">
    <property type="match status" value="1"/>
</dbReference>
<dbReference type="InterPro" id="IPR054514">
    <property type="entry name" value="RhiE-like_linker"/>
</dbReference>
<reference evidence="8" key="1">
    <citation type="journal article" date="2019" name="Int. J. Syst. Evol. Microbiol.">
        <title>The Global Catalogue of Microorganisms (GCM) 10K type strain sequencing project: providing services to taxonomists for standard genome sequencing and annotation.</title>
        <authorList>
            <consortium name="The Broad Institute Genomics Platform"/>
            <consortium name="The Broad Institute Genome Sequencing Center for Infectious Disease"/>
            <person name="Wu L."/>
            <person name="Ma J."/>
        </authorList>
    </citation>
    <scope>NUCLEOTIDE SEQUENCE [LARGE SCALE GENOMIC DNA]</scope>
    <source>
        <strain evidence="8">JCM 4147</strain>
    </source>
</reference>
<dbReference type="PANTHER" id="PTHR43775">
    <property type="entry name" value="FATTY ACID SYNTHASE"/>
    <property type="match status" value="1"/>
</dbReference>
<evidence type="ECO:0000313" key="8">
    <source>
        <dbReference type="Proteomes" id="UP001596200"/>
    </source>
</evidence>
<dbReference type="PANTHER" id="PTHR43775:SF37">
    <property type="entry name" value="SI:DKEY-61P9.11"/>
    <property type="match status" value="1"/>
</dbReference>
<dbReference type="Pfam" id="PF00109">
    <property type="entry name" value="ketoacyl-synt"/>
    <property type="match status" value="1"/>
</dbReference>
<evidence type="ECO:0000259" key="6">
    <source>
        <dbReference type="PROSITE" id="PS52004"/>
    </source>
</evidence>
<dbReference type="Pfam" id="PF22336">
    <property type="entry name" value="RhiE-like_linker"/>
    <property type="match status" value="1"/>
</dbReference>
<evidence type="ECO:0000256" key="3">
    <source>
        <dbReference type="ARBA" id="ARBA00022490"/>
    </source>
</evidence>
<sequence length="629" mass="65732">MDEREILTRFKAGTLDRGQTVQLLAELEAVPGHGPRPVLSPVPDRTPARNPGPEPSRIPSPVPDRADVPDSDEVPDTDDRFAVVGIAGRYPFAPDLRVYWQNVREGRDTSSAAPLGRPGASPLGPGQRGHFLDGAADFDPDFFGMTSHRASLLDPQERLFLETVWEALEDAGCTGTRLDALTGPGGAPRGLGVFVGVSAADYALVAAEAWARGSREMPESGHWSLAGRLSGLLGLSGPAQAVDTAESSALVAVHLAVGALRRGECAAAVAGGVELLLHPSRGRQGAGEGVGAVVLKPLARALADGDHVHAVVRSTSTGTSAWTGTPGLRETRETTVCRVGHAGAVTGLAALTAAVLQLRYGILAPARGSDTATPWPRPRDARGEELPRTALVEVAGAGGPFDVRAVLEEFAPDRHPRDGQDDGWEDAAERDELILLSAPTPGHLAATAARLADWLASDNGGSGDIGTGDERVALTDLARSLRAGRAAQPCRIALLADSILQVVGTLREFVNELVDAVAAGGDVAGADAVGSGAYERARDSGVRYVDLRTGGSDPLGLGHVPETHDYLGALWRGGRVEQLTRLWLSGLDIDWAALESRPGPLVPLPPSAFLRRPLWLGHQEGAEETGKDG</sequence>
<keyword evidence="3" id="KW-0963">Cytoplasm</keyword>
<feature type="domain" description="Ketosynthase family 3 (KS3)" evidence="6">
    <location>
        <begin position="78"/>
        <end position="496"/>
    </location>
</feature>
<keyword evidence="8" id="KW-1185">Reference proteome</keyword>
<evidence type="ECO:0000256" key="5">
    <source>
        <dbReference type="SAM" id="MobiDB-lite"/>
    </source>
</evidence>
<gene>
    <name evidence="7" type="ORF">ACFP1B_34970</name>
</gene>
<keyword evidence="2" id="KW-0596">Phosphopantetheine</keyword>
<dbReference type="Proteomes" id="UP001596200">
    <property type="component" value="Unassembled WGS sequence"/>
</dbReference>
<organism evidence="7 8">
    <name type="scientific">Streptomyces pulveraceus</name>
    <dbReference type="NCBI Taxonomy" id="68258"/>
    <lineage>
        <taxon>Bacteria</taxon>
        <taxon>Bacillati</taxon>
        <taxon>Actinomycetota</taxon>
        <taxon>Actinomycetes</taxon>
        <taxon>Kitasatosporales</taxon>
        <taxon>Streptomycetaceae</taxon>
        <taxon>Streptomyces</taxon>
    </lineage>
</organism>
<comment type="pathway">
    <text evidence="1">Antibiotic biosynthesis.</text>
</comment>
<dbReference type="SUPFAM" id="SSF53901">
    <property type="entry name" value="Thiolase-like"/>
    <property type="match status" value="2"/>
</dbReference>
<accession>A0ABW1GXT3</accession>
<feature type="region of interest" description="Disordered" evidence="5">
    <location>
        <begin position="28"/>
        <end position="79"/>
    </location>
</feature>
<dbReference type="PROSITE" id="PS52004">
    <property type="entry name" value="KS3_2"/>
    <property type="match status" value="1"/>
</dbReference>